<dbReference type="SUPFAM" id="SSF48403">
    <property type="entry name" value="Ankyrin repeat"/>
    <property type="match status" value="1"/>
</dbReference>
<evidence type="ECO:0008006" key="3">
    <source>
        <dbReference type="Google" id="ProtNLM"/>
    </source>
</evidence>
<accession>A0ABN1LBI5</accession>
<organism evidence="1 2">
    <name type="scientific">Colwellia asteriadis</name>
    <dbReference type="NCBI Taxonomy" id="517723"/>
    <lineage>
        <taxon>Bacteria</taxon>
        <taxon>Pseudomonadati</taxon>
        <taxon>Pseudomonadota</taxon>
        <taxon>Gammaproteobacteria</taxon>
        <taxon>Alteromonadales</taxon>
        <taxon>Colwelliaceae</taxon>
        <taxon>Colwellia</taxon>
    </lineage>
</organism>
<dbReference type="EMBL" id="BAAAFA010000014">
    <property type="protein sequence ID" value="GAA0823487.1"/>
    <property type="molecule type" value="Genomic_DNA"/>
</dbReference>
<dbReference type="Proteomes" id="UP001500021">
    <property type="component" value="Unassembled WGS sequence"/>
</dbReference>
<protein>
    <recommendedName>
        <fullName evidence="3">Ankyrin repeat domain-containing protein</fullName>
    </recommendedName>
</protein>
<comment type="caution">
    <text evidence="1">The sequence shown here is derived from an EMBL/GenBank/DDBJ whole genome shotgun (WGS) entry which is preliminary data.</text>
</comment>
<dbReference type="Gene3D" id="1.25.40.20">
    <property type="entry name" value="Ankyrin repeat-containing domain"/>
    <property type="match status" value="1"/>
</dbReference>
<sequence>MKNYWVKVLLCCIGYISYIVNVHSSSFSLEHTSKNPKAPSYAGNYLSQEQLIERFNWGYSKKLDWNKDQSLYARLQTRGFDTALLDSWVQLGWLNHTAAIDLGLYLLKHNNTDKALNLLAQVDFSTLGDVIKLDIVLTLLTSHPEKLTDSFIEHLKIGIKPVERSDFETYSMDHIYLSWMLYQASELFTLEGMALLKRLFQKNNKLLRITKNTGYDLSLNAAKWWYEQNKHQANLKETLTQQRNMQLLKHLATLNVLQLTPKELENINTALSLQPKLKDLDASLPTVIDGNIEPLNQFILALHLGYPYPEKVIENIDINLLSDAAIQHLFSWAVSVDHQILVKKLFTTDKVYLLEAKRKLWTLLQITAAPLSWYNGFMAEQVTSFANEMLQSECKRSEPIKANYFLEAIDFTTLNDSAIVCIFSLTLNSDVHSKAWSQVNNLTANQQVWVYKKLINNNLFSLASLAADGVITLDNDTLFKALVHKDMFYQLSHHSQLFLLMGVSDIQLRDLIAVHIQGNEQEQQANFKMLITRHNPLSAMFVGDSWFQAKVCQLLITVQDSDTFTAAQKTLTNNTLKCPVAALDSTLANNSINWDNIEKAEHLLSPASQRALLFNSLESRSYFYLLNYIDAQTINSLLIKNSANESLLTLVKKHVEEDSTAATLFLPYIRQFEPNYNSTYRKSTAKDNLWQAAKNLVRSAEVSPFKQALHAYPYSTETIHNLLKSFSYEANLNVRAIAFSAIAEHPNFTGYVNNWALYNYLFSSNTSGSAEDLLNIYQKNGFRINELAELPQGVYFSCKELVQYLNHGLPKDIKTVDGKTLFESSVNAAMTPECLAKLDKLAVNTKTVSDNVSVYQAYLSGFPRKERSDHKRIISMFQQFKSKGFKVSSDVKTNNRLIETTANFPPQVLGFLLDNGIDINDAANIKQPPIAHIIKSSNIELLKYAVSRGAKLNVNYQNQPLLFLATRSSEITEWMLSNGYPACIKDKQGKTAYQKTYNRKIKKVLALHGGDQCH</sequence>
<keyword evidence="2" id="KW-1185">Reference proteome</keyword>
<evidence type="ECO:0000313" key="2">
    <source>
        <dbReference type="Proteomes" id="UP001500021"/>
    </source>
</evidence>
<name>A0ABN1LBI5_9GAMM</name>
<dbReference type="InterPro" id="IPR036770">
    <property type="entry name" value="Ankyrin_rpt-contain_sf"/>
</dbReference>
<evidence type="ECO:0000313" key="1">
    <source>
        <dbReference type="EMBL" id="GAA0823487.1"/>
    </source>
</evidence>
<dbReference type="RefSeq" id="WP_343818936.1">
    <property type="nucleotide sequence ID" value="NZ_BAAAFA010000014.1"/>
</dbReference>
<reference evidence="1 2" key="1">
    <citation type="journal article" date="2019" name="Int. J. Syst. Evol. Microbiol.">
        <title>The Global Catalogue of Microorganisms (GCM) 10K type strain sequencing project: providing services to taxonomists for standard genome sequencing and annotation.</title>
        <authorList>
            <consortium name="The Broad Institute Genomics Platform"/>
            <consortium name="The Broad Institute Genome Sequencing Center for Infectious Disease"/>
            <person name="Wu L."/>
            <person name="Ma J."/>
        </authorList>
    </citation>
    <scope>NUCLEOTIDE SEQUENCE [LARGE SCALE GENOMIC DNA]</scope>
    <source>
        <strain evidence="1 2">JCM 15608</strain>
    </source>
</reference>
<gene>
    <name evidence="1" type="ORF">GCM10009111_33230</name>
</gene>
<proteinExistence type="predicted"/>